<name>A0AAN9Z4W0_9ORTH</name>
<protein>
    <recommendedName>
        <fullName evidence="3">Nucleotide exchange factor SIL1</fullName>
    </recommendedName>
</protein>
<dbReference type="SUPFAM" id="SSF48371">
    <property type="entry name" value="ARM repeat"/>
    <property type="match status" value="1"/>
</dbReference>
<dbReference type="Proteomes" id="UP001378592">
    <property type="component" value="Unassembled WGS sequence"/>
</dbReference>
<keyword evidence="9" id="KW-0325">Glycoprotein</keyword>
<dbReference type="PANTHER" id="PTHR19316">
    <property type="entry name" value="PROTEIN FOLDING REGULATOR"/>
    <property type="match status" value="1"/>
</dbReference>
<dbReference type="InterPro" id="IPR016024">
    <property type="entry name" value="ARM-type_fold"/>
</dbReference>
<keyword evidence="12" id="KW-1185">Reference proteome</keyword>
<evidence type="ECO:0000256" key="5">
    <source>
        <dbReference type="ARBA" id="ARBA00022729"/>
    </source>
</evidence>
<evidence type="ECO:0000313" key="12">
    <source>
        <dbReference type="Proteomes" id="UP001378592"/>
    </source>
</evidence>
<comment type="caution">
    <text evidence="11">The sequence shown here is derived from an EMBL/GenBank/DDBJ whole genome shotgun (WGS) entry which is preliminary data.</text>
</comment>
<dbReference type="EMBL" id="JAZDUA010000301">
    <property type="protein sequence ID" value="KAK7861750.1"/>
    <property type="molecule type" value="Genomic_DNA"/>
</dbReference>
<proteinExistence type="inferred from homology"/>
<evidence type="ECO:0000256" key="6">
    <source>
        <dbReference type="ARBA" id="ARBA00022824"/>
    </source>
</evidence>
<evidence type="ECO:0000256" key="7">
    <source>
        <dbReference type="ARBA" id="ARBA00022927"/>
    </source>
</evidence>
<keyword evidence="7" id="KW-0653">Protein transport</keyword>
<feature type="compositionally biased region" description="Acidic residues" evidence="10">
    <location>
        <begin position="51"/>
        <end position="66"/>
    </location>
</feature>
<evidence type="ECO:0000256" key="2">
    <source>
        <dbReference type="ARBA" id="ARBA00010588"/>
    </source>
</evidence>
<keyword evidence="8" id="KW-0811">Translocation</keyword>
<evidence type="ECO:0000256" key="10">
    <source>
        <dbReference type="SAM" id="MobiDB-lite"/>
    </source>
</evidence>
<sequence length="375" mass="43379">MDVVWLTENRKESVVFFSDADLKEREKSNLPHSTLKSPIKILDTKENRDADPDDDIDDDDDDEEEEDAGELLMALNYMISELQANEKGIYNQLVHANRNKSEACQFVLQEPNMSNATERQITRNLTIKLKKMWKNNEHTSENMSLMLSCLEYLVRDFKNAKLFNKLKGVSDIVLPMLNSSQHEFHKESAHVLAWALRSCPFVQITALGRGAIPILLKRVLNDTNSDVQIHSLYSLEYLTKSFPEAQALFVKSNGFLIFSEIFERNWENHRILIKVVSIILNLLLEHKHAIKAYHELDTRIKEIYVAVGLEKLLQTTGWCQKIFRVLLNQVKIGEEKKQASKLLESGNDPEIDIPLVDICYSVFRIKTVEEKWFDN</sequence>
<comment type="subcellular location">
    <subcellularLocation>
        <location evidence="1">Endoplasmic reticulum lumen</location>
    </subcellularLocation>
</comment>
<evidence type="ECO:0000313" key="11">
    <source>
        <dbReference type="EMBL" id="KAK7861750.1"/>
    </source>
</evidence>
<keyword evidence="4" id="KW-0813">Transport</keyword>
<evidence type="ECO:0000256" key="8">
    <source>
        <dbReference type="ARBA" id="ARBA00023010"/>
    </source>
</evidence>
<dbReference type="GO" id="GO:0015031">
    <property type="term" value="P:protein transport"/>
    <property type="evidence" value="ECO:0007669"/>
    <property type="project" value="UniProtKB-KW"/>
</dbReference>
<keyword evidence="5" id="KW-0732">Signal</keyword>
<dbReference type="Gene3D" id="1.25.10.10">
    <property type="entry name" value="Leucine-rich Repeat Variant"/>
    <property type="match status" value="1"/>
</dbReference>
<dbReference type="PANTHER" id="PTHR19316:SF35">
    <property type="entry name" value="NUCLEOTIDE EXCHANGE FACTOR SIL1"/>
    <property type="match status" value="1"/>
</dbReference>
<feature type="region of interest" description="Disordered" evidence="10">
    <location>
        <begin position="25"/>
        <end position="66"/>
    </location>
</feature>
<evidence type="ECO:0000256" key="1">
    <source>
        <dbReference type="ARBA" id="ARBA00004319"/>
    </source>
</evidence>
<accession>A0AAN9Z4W0</accession>
<evidence type="ECO:0000256" key="9">
    <source>
        <dbReference type="ARBA" id="ARBA00023180"/>
    </source>
</evidence>
<dbReference type="InterPro" id="IPR050693">
    <property type="entry name" value="Hsp70_NEF-Inhibitors"/>
</dbReference>
<dbReference type="AlphaFoldDB" id="A0AAN9Z4W0"/>
<dbReference type="GO" id="GO:0000774">
    <property type="term" value="F:adenyl-nucleotide exchange factor activity"/>
    <property type="evidence" value="ECO:0007669"/>
    <property type="project" value="TreeGrafter"/>
</dbReference>
<reference evidence="11 12" key="1">
    <citation type="submission" date="2024-03" db="EMBL/GenBank/DDBJ databases">
        <title>The genome assembly and annotation of the cricket Gryllus longicercus Weissman &amp; Gray.</title>
        <authorList>
            <person name="Szrajer S."/>
            <person name="Gray D."/>
            <person name="Ylla G."/>
        </authorList>
    </citation>
    <scope>NUCLEOTIDE SEQUENCE [LARGE SCALE GENOMIC DNA]</scope>
    <source>
        <strain evidence="11">DAG 2021-001</strain>
        <tissue evidence="11">Whole body minus gut</tissue>
    </source>
</reference>
<comment type="similarity">
    <text evidence="2">Belongs to the SIL1 family.</text>
</comment>
<keyword evidence="6" id="KW-0256">Endoplasmic reticulum</keyword>
<gene>
    <name evidence="11" type="ORF">R5R35_002486</name>
</gene>
<dbReference type="InterPro" id="IPR011989">
    <property type="entry name" value="ARM-like"/>
</dbReference>
<dbReference type="GO" id="GO:0005788">
    <property type="term" value="C:endoplasmic reticulum lumen"/>
    <property type="evidence" value="ECO:0007669"/>
    <property type="project" value="UniProtKB-SubCell"/>
</dbReference>
<evidence type="ECO:0000256" key="3">
    <source>
        <dbReference type="ARBA" id="ARBA00015352"/>
    </source>
</evidence>
<evidence type="ECO:0000256" key="4">
    <source>
        <dbReference type="ARBA" id="ARBA00022448"/>
    </source>
</evidence>
<organism evidence="11 12">
    <name type="scientific">Gryllus longicercus</name>
    <dbReference type="NCBI Taxonomy" id="2509291"/>
    <lineage>
        <taxon>Eukaryota</taxon>
        <taxon>Metazoa</taxon>
        <taxon>Ecdysozoa</taxon>
        <taxon>Arthropoda</taxon>
        <taxon>Hexapoda</taxon>
        <taxon>Insecta</taxon>
        <taxon>Pterygota</taxon>
        <taxon>Neoptera</taxon>
        <taxon>Polyneoptera</taxon>
        <taxon>Orthoptera</taxon>
        <taxon>Ensifera</taxon>
        <taxon>Gryllidea</taxon>
        <taxon>Grylloidea</taxon>
        <taxon>Gryllidae</taxon>
        <taxon>Gryllinae</taxon>
        <taxon>Gryllus</taxon>
    </lineage>
</organism>